<dbReference type="GO" id="GO:0004867">
    <property type="term" value="F:serine-type endopeptidase inhibitor activity"/>
    <property type="evidence" value="ECO:0007669"/>
    <property type="project" value="TreeGrafter"/>
</dbReference>
<dbReference type="STRING" id="246437.L9KG19"/>
<evidence type="ECO:0000313" key="11">
    <source>
        <dbReference type="EMBL" id="ELW61671.1"/>
    </source>
</evidence>
<dbReference type="GO" id="GO:0019731">
    <property type="term" value="P:antibacterial humoral response"/>
    <property type="evidence" value="ECO:0007669"/>
    <property type="project" value="TreeGrafter"/>
</dbReference>
<protein>
    <submittedName>
        <fullName evidence="11">Antileukoproteinase</fullName>
    </submittedName>
</protein>
<comment type="subcellular location">
    <subcellularLocation>
        <location evidence="1">Secreted</location>
    </subcellularLocation>
</comment>
<dbReference type="InterPro" id="IPR036645">
    <property type="entry name" value="Elafin-like_sf"/>
</dbReference>
<evidence type="ECO:0000256" key="8">
    <source>
        <dbReference type="SAM" id="MobiDB-lite"/>
    </source>
</evidence>
<dbReference type="Pfam" id="PF00095">
    <property type="entry name" value="WAP"/>
    <property type="match status" value="2"/>
</dbReference>
<reference evidence="12" key="1">
    <citation type="submission" date="2012-07" db="EMBL/GenBank/DDBJ databases">
        <title>Genome of the Chinese tree shrew, a rising model animal genetically related to primates.</title>
        <authorList>
            <person name="Zhang G."/>
            <person name="Fan Y."/>
            <person name="Yao Y."/>
            <person name="Huang Z."/>
        </authorList>
    </citation>
    <scope>NUCLEOTIDE SEQUENCE [LARGE SCALE GENOMIC DNA]</scope>
</reference>
<feature type="signal peptide" evidence="9">
    <location>
        <begin position="1"/>
        <end position="25"/>
    </location>
</feature>
<evidence type="ECO:0000256" key="6">
    <source>
        <dbReference type="ARBA" id="ARBA00023022"/>
    </source>
</evidence>
<dbReference type="AlphaFoldDB" id="L9KG19"/>
<dbReference type="eggNOG" id="ENOG502SWIR">
    <property type="taxonomic scope" value="Eukaryota"/>
</dbReference>
<accession>L9KG19</accession>
<dbReference type="InterPro" id="IPR050514">
    <property type="entry name" value="WAP_four-disulfide_core"/>
</dbReference>
<dbReference type="GO" id="GO:0005615">
    <property type="term" value="C:extracellular space"/>
    <property type="evidence" value="ECO:0007669"/>
    <property type="project" value="TreeGrafter"/>
</dbReference>
<evidence type="ECO:0000256" key="9">
    <source>
        <dbReference type="SAM" id="SignalP"/>
    </source>
</evidence>
<evidence type="ECO:0000256" key="5">
    <source>
        <dbReference type="ARBA" id="ARBA00022729"/>
    </source>
</evidence>
<keyword evidence="5 9" id="KW-0732">Signal</keyword>
<dbReference type="SUPFAM" id="SSF57256">
    <property type="entry name" value="Elafin-like"/>
    <property type="match status" value="2"/>
</dbReference>
<dbReference type="FunFam" id="4.10.75.10:FF:000001">
    <property type="entry name" value="Anosmin 1"/>
    <property type="match status" value="2"/>
</dbReference>
<dbReference type="EMBL" id="KB320863">
    <property type="protein sequence ID" value="ELW61671.1"/>
    <property type="molecule type" value="Genomic_DNA"/>
</dbReference>
<evidence type="ECO:0000256" key="4">
    <source>
        <dbReference type="ARBA" id="ARBA00022690"/>
    </source>
</evidence>
<reference evidence="12" key="2">
    <citation type="journal article" date="2013" name="Nat. Commun.">
        <title>Genome of the Chinese tree shrew.</title>
        <authorList>
            <person name="Fan Y."/>
            <person name="Huang Z.Y."/>
            <person name="Cao C.C."/>
            <person name="Chen C.S."/>
            <person name="Chen Y.X."/>
            <person name="Fan D.D."/>
            <person name="He J."/>
            <person name="Hou H.L."/>
            <person name="Hu L."/>
            <person name="Hu X.T."/>
            <person name="Jiang X.T."/>
            <person name="Lai R."/>
            <person name="Lang Y.S."/>
            <person name="Liang B."/>
            <person name="Liao S.G."/>
            <person name="Mu D."/>
            <person name="Ma Y.Y."/>
            <person name="Niu Y.Y."/>
            <person name="Sun X.Q."/>
            <person name="Xia J.Q."/>
            <person name="Xiao J."/>
            <person name="Xiong Z.Q."/>
            <person name="Xu L."/>
            <person name="Yang L."/>
            <person name="Zhang Y."/>
            <person name="Zhao W."/>
            <person name="Zhao X.D."/>
            <person name="Zheng Y.T."/>
            <person name="Zhou J.M."/>
            <person name="Zhu Y.B."/>
            <person name="Zhang G.J."/>
            <person name="Wang J."/>
            <person name="Yao Y.G."/>
        </authorList>
    </citation>
    <scope>NUCLEOTIDE SEQUENCE [LARGE SCALE GENOMIC DNA]</scope>
</reference>
<sequence length="156" mass="16318">MKSSSLFLLVGLLALGTLAPWAVEGAATAFKAGACPPIKAAQCLAFEEPMCNSDWNCPENKKCCADVCGIKCLAPVTVSSQVKKPGKCPKVDGQCMMLNPPNFCEEDKECQDNLKCCMGMCGKVCVDPQKGKEGAGAGQPFLSSPSQSQSYGDPGT</sequence>
<keyword evidence="3" id="KW-0929">Antimicrobial</keyword>
<feature type="region of interest" description="Disordered" evidence="8">
    <location>
        <begin position="131"/>
        <end position="156"/>
    </location>
</feature>
<evidence type="ECO:0000259" key="10">
    <source>
        <dbReference type="PROSITE" id="PS51390"/>
    </source>
</evidence>
<keyword evidence="12" id="KW-1185">Reference proteome</keyword>
<dbReference type="InterPro" id="IPR008197">
    <property type="entry name" value="WAP_dom"/>
</dbReference>
<dbReference type="CDD" id="cd00199">
    <property type="entry name" value="WAP"/>
    <property type="match status" value="1"/>
</dbReference>
<gene>
    <name evidence="11" type="ORF">TREES_T100009154</name>
</gene>
<feature type="compositionally biased region" description="Low complexity" evidence="8">
    <location>
        <begin position="138"/>
        <end position="156"/>
    </location>
</feature>
<dbReference type="Proteomes" id="UP000011518">
    <property type="component" value="Unassembled WGS sequence"/>
</dbReference>
<keyword evidence="7" id="KW-1015">Disulfide bond</keyword>
<keyword evidence="6" id="KW-0044">Antibiotic</keyword>
<dbReference type="FunCoup" id="L9KG19">
    <property type="interactions" value="135"/>
</dbReference>
<evidence type="ECO:0000256" key="3">
    <source>
        <dbReference type="ARBA" id="ARBA00022529"/>
    </source>
</evidence>
<feature type="chain" id="PRO_5003999361" evidence="9">
    <location>
        <begin position="26"/>
        <end position="156"/>
    </location>
</feature>
<dbReference type="GO" id="GO:0045087">
    <property type="term" value="P:innate immune response"/>
    <property type="evidence" value="ECO:0007669"/>
    <property type="project" value="TreeGrafter"/>
</dbReference>
<organism evidence="11 12">
    <name type="scientific">Tupaia chinensis</name>
    <name type="common">Chinese tree shrew</name>
    <name type="synonym">Tupaia belangeri chinensis</name>
    <dbReference type="NCBI Taxonomy" id="246437"/>
    <lineage>
        <taxon>Eukaryota</taxon>
        <taxon>Metazoa</taxon>
        <taxon>Chordata</taxon>
        <taxon>Craniata</taxon>
        <taxon>Vertebrata</taxon>
        <taxon>Euteleostomi</taxon>
        <taxon>Mammalia</taxon>
        <taxon>Eutheria</taxon>
        <taxon>Euarchontoglires</taxon>
        <taxon>Scandentia</taxon>
        <taxon>Tupaiidae</taxon>
        <taxon>Tupaia</taxon>
    </lineage>
</organism>
<dbReference type="PROSITE" id="PS51390">
    <property type="entry name" value="WAP"/>
    <property type="match status" value="2"/>
</dbReference>
<dbReference type="InParanoid" id="L9KG19"/>
<feature type="domain" description="WAP" evidence="10">
    <location>
        <begin position="81"/>
        <end position="129"/>
    </location>
</feature>
<evidence type="ECO:0000256" key="1">
    <source>
        <dbReference type="ARBA" id="ARBA00004613"/>
    </source>
</evidence>
<name>L9KG19_TUPCH</name>
<evidence type="ECO:0000256" key="7">
    <source>
        <dbReference type="ARBA" id="ARBA00023157"/>
    </source>
</evidence>
<dbReference type="SMART" id="SM00217">
    <property type="entry name" value="WAP"/>
    <property type="match status" value="2"/>
</dbReference>
<feature type="domain" description="WAP" evidence="10">
    <location>
        <begin position="28"/>
        <end position="76"/>
    </location>
</feature>
<proteinExistence type="predicted"/>
<evidence type="ECO:0000313" key="12">
    <source>
        <dbReference type="Proteomes" id="UP000011518"/>
    </source>
</evidence>
<dbReference type="PANTHER" id="PTHR19441:SF44">
    <property type="entry name" value="ANTILEUKOPROTEINASE"/>
    <property type="match status" value="1"/>
</dbReference>
<dbReference type="Gene3D" id="4.10.75.10">
    <property type="entry name" value="Elafin-like"/>
    <property type="match status" value="2"/>
</dbReference>
<dbReference type="PANTHER" id="PTHR19441">
    <property type="entry name" value="WHEY ACDIC PROTEIN WAP"/>
    <property type="match status" value="1"/>
</dbReference>
<evidence type="ECO:0000256" key="2">
    <source>
        <dbReference type="ARBA" id="ARBA00022525"/>
    </source>
</evidence>
<dbReference type="PRINTS" id="PR00003">
    <property type="entry name" value="4DISULPHCORE"/>
</dbReference>
<keyword evidence="2" id="KW-0964">Secreted</keyword>
<keyword evidence="4" id="KW-0646">Protease inhibitor</keyword>